<dbReference type="Gene3D" id="3.30.70.100">
    <property type="match status" value="1"/>
</dbReference>
<dbReference type="Proteomes" id="UP000184233">
    <property type="component" value="Unassembled WGS sequence"/>
</dbReference>
<evidence type="ECO:0000313" key="4">
    <source>
        <dbReference type="Proteomes" id="UP000184233"/>
    </source>
</evidence>
<dbReference type="AlphaFoldDB" id="A0A1M3L312"/>
<dbReference type="PROSITE" id="PS50846">
    <property type="entry name" value="HMA_2"/>
    <property type="match status" value="1"/>
</dbReference>
<feature type="chain" id="PRO_5012951165" description="HMA domain-containing protein" evidence="1">
    <location>
        <begin position="18"/>
        <end position="110"/>
    </location>
</feature>
<feature type="domain" description="HMA" evidence="2">
    <location>
        <begin position="19"/>
        <end position="85"/>
    </location>
</feature>
<evidence type="ECO:0000256" key="1">
    <source>
        <dbReference type="SAM" id="SignalP"/>
    </source>
</evidence>
<organism evidence="3 4">
    <name type="scientific">Candidatus Kapaibacterium thiocyanatum</name>
    <dbReference type="NCBI Taxonomy" id="1895771"/>
    <lineage>
        <taxon>Bacteria</taxon>
        <taxon>Pseudomonadati</taxon>
        <taxon>Candidatus Kapaibacteriota</taxon>
        <taxon>Candidatus Kapaibacteriia</taxon>
        <taxon>Candidatus Kapaibacteriales</taxon>
        <taxon>Candidatus Kapaibacteriaceae</taxon>
        <taxon>Candidatus Kapaibacterium</taxon>
    </lineage>
</organism>
<sequence>MKALLLMMMLVPSMMFATEQTFTTKVSGNCGSCKKRITKAAEAVDGVSNFAWDKKTKVATVTYDDAKTSPDAVKKAIAAAGHDVENVKATNEAYDKLPDCCQYRDGETTH</sequence>
<dbReference type="STRING" id="1895771.BGO89_05665"/>
<keyword evidence="1" id="KW-0732">Signal</keyword>
<dbReference type="EMBL" id="MKVH01000009">
    <property type="protein sequence ID" value="OJX59704.1"/>
    <property type="molecule type" value="Genomic_DNA"/>
</dbReference>
<dbReference type="CDD" id="cd00371">
    <property type="entry name" value="HMA"/>
    <property type="match status" value="1"/>
</dbReference>
<name>A0A1M3L312_9BACT</name>
<evidence type="ECO:0000313" key="3">
    <source>
        <dbReference type="EMBL" id="OJX59704.1"/>
    </source>
</evidence>
<dbReference type="InterPro" id="IPR006121">
    <property type="entry name" value="HMA_dom"/>
</dbReference>
<feature type="signal peptide" evidence="1">
    <location>
        <begin position="1"/>
        <end position="17"/>
    </location>
</feature>
<evidence type="ECO:0000259" key="2">
    <source>
        <dbReference type="PROSITE" id="PS50846"/>
    </source>
</evidence>
<gene>
    <name evidence="3" type="ORF">BGO89_05665</name>
</gene>
<dbReference type="InterPro" id="IPR036163">
    <property type="entry name" value="HMA_dom_sf"/>
</dbReference>
<dbReference type="GO" id="GO:0046872">
    <property type="term" value="F:metal ion binding"/>
    <property type="evidence" value="ECO:0007669"/>
    <property type="project" value="InterPro"/>
</dbReference>
<dbReference type="Pfam" id="PF00403">
    <property type="entry name" value="HMA"/>
    <property type="match status" value="1"/>
</dbReference>
<dbReference type="SUPFAM" id="SSF55008">
    <property type="entry name" value="HMA, heavy metal-associated domain"/>
    <property type="match status" value="1"/>
</dbReference>
<proteinExistence type="predicted"/>
<accession>A0A1M3L312</accession>
<protein>
    <recommendedName>
        <fullName evidence="2">HMA domain-containing protein</fullName>
    </recommendedName>
</protein>
<reference evidence="3 4" key="1">
    <citation type="submission" date="2016-09" db="EMBL/GenBank/DDBJ databases">
        <title>Genome-resolved meta-omics ties microbial dynamics to process performance in biotechnology for thiocyanate degradation.</title>
        <authorList>
            <person name="Kantor R.S."/>
            <person name="Huddy R.J."/>
            <person name="Iyer R."/>
            <person name="Thomas B.C."/>
            <person name="Brown C.T."/>
            <person name="Anantharaman K."/>
            <person name="Tringe S."/>
            <person name="Hettich R.L."/>
            <person name="Harrison S.T."/>
            <person name="Banfield J.F."/>
        </authorList>
    </citation>
    <scope>NUCLEOTIDE SEQUENCE [LARGE SCALE GENOMIC DNA]</scope>
    <source>
        <strain evidence="3">59-99</strain>
    </source>
</reference>
<comment type="caution">
    <text evidence="3">The sequence shown here is derived from an EMBL/GenBank/DDBJ whole genome shotgun (WGS) entry which is preliminary data.</text>
</comment>